<protein>
    <submittedName>
        <fullName evidence="1">Uncharacterized protein</fullName>
    </submittedName>
</protein>
<accession>A0A3E4N228</accession>
<evidence type="ECO:0000313" key="1">
    <source>
        <dbReference type="EMBL" id="RGK56063.1"/>
    </source>
</evidence>
<evidence type="ECO:0000313" key="6">
    <source>
        <dbReference type="Proteomes" id="UP000285503"/>
    </source>
</evidence>
<proteinExistence type="predicted"/>
<sequence length="65" mass="7182">MCPAYAGHTHMVADNCRLSCQLDTLVLLTNRSAKLIRKCCKSGNYGYHFSLCGSLKDDTKPEKSS</sequence>
<gene>
    <name evidence="3" type="ORF">DW027_06380</name>
    <name evidence="2" type="ORF">DW075_24360</name>
    <name evidence="1" type="ORF">DXD03_22790</name>
</gene>
<name>A0A3E4N228_9BACE</name>
<dbReference type="Proteomes" id="UP000284495">
    <property type="component" value="Unassembled WGS sequence"/>
</dbReference>
<dbReference type="AlphaFoldDB" id="A0A3E4N228"/>
<dbReference type="EMBL" id="QRNE01000267">
    <property type="protein sequence ID" value="RHK17139.1"/>
    <property type="molecule type" value="Genomic_DNA"/>
</dbReference>
<evidence type="ECO:0000313" key="3">
    <source>
        <dbReference type="EMBL" id="RHL40093.1"/>
    </source>
</evidence>
<comment type="caution">
    <text evidence="1">The sequence shown here is derived from an EMBL/GenBank/DDBJ whole genome shotgun (WGS) entry which is preliminary data.</text>
</comment>
<evidence type="ECO:0000313" key="2">
    <source>
        <dbReference type="EMBL" id="RHK17139.1"/>
    </source>
</evidence>
<dbReference type="Proteomes" id="UP000285503">
    <property type="component" value="Unassembled WGS sequence"/>
</dbReference>
<evidence type="ECO:0000313" key="5">
    <source>
        <dbReference type="Proteomes" id="UP000284495"/>
    </source>
</evidence>
<dbReference type="Proteomes" id="UP000261210">
    <property type="component" value="Unassembled WGS sequence"/>
</dbReference>
<dbReference type="EMBL" id="QSQU01000061">
    <property type="protein sequence ID" value="RGK56063.1"/>
    <property type="molecule type" value="Genomic_DNA"/>
</dbReference>
<reference evidence="4 5" key="1">
    <citation type="submission" date="2018-08" db="EMBL/GenBank/DDBJ databases">
        <title>A genome reference for cultivated species of the human gut microbiota.</title>
        <authorList>
            <person name="Zou Y."/>
            <person name="Xue W."/>
            <person name="Luo G."/>
        </authorList>
    </citation>
    <scope>NUCLEOTIDE SEQUENCE [LARGE SCALE GENOMIC DNA]</scope>
    <source>
        <strain evidence="3 5">AF38-2</strain>
        <strain evidence="2 6">AF46-11NS</strain>
        <strain evidence="1 4">TF10-34</strain>
    </source>
</reference>
<evidence type="ECO:0000313" key="4">
    <source>
        <dbReference type="Proteomes" id="UP000261210"/>
    </source>
</evidence>
<dbReference type="EMBL" id="QROO01000006">
    <property type="protein sequence ID" value="RHL40093.1"/>
    <property type="molecule type" value="Genomic_DNA"/>
</dbReference>
<organism evidence="1 4">
    <name type="scientific">Bacteroides xylanisolvens</name>
    <dbReference type="NCBI Taxonomy" id="371601"/>
    <lineage>
        <taxon>Bacteria</taxon>
        <taxon>Pseudomonadati</taxon>
        <taxon>Bacteroidota</taxon>
        <taxon>Bacteroidia</taxon>
        <taxon>Bacteroidales</taxon>
        <taxon>Bacteroidaceae</taxon>
        <taxon>Bacteroides</taxon>
    </lineage>
</organism>